<sequence length="564" mass="61218">MESVTSEAATATAPGPPARSSPPAGPPVSPRAATTSFSLPSASASASASGSASGPPPAPLGHAFRRSVTVDEASHRRKPSLTSFPSSDHAEAPSYRLQRRSSTLSDFSLSEARRNLRDSTDDILNPSGAKDEMVHGNTGVLTALPVAFALLPALFGVLFEGGNAITTDVMLLGLVFIFLRYTITQPWQWYHSAQDVRMKQEVGLDSVFEDESETDAPPKRNASVVTLDDVPEETEQDDHEMSQATHTKSEQESKGPRRNSAQNPSRTRSQEAALSELYIHEVLALISCFLSPVVGAYLLHAIRGQLSRPSEGLLTDFNITVFLLAAEIKPLSHALKLIQARTLHLQRIVQSTPIPRSTTAQLEEMHLRLAQLEYRAEATEEVTAQALARETQQQQQKNGSPGGKPEAAIVRDVRNAIQPELDALNRAVRRYEKKATVLALQTESRLGTVDTRLNDAISLAAAAAKQNNQSHWSFSALVAWVADSLVSVVLIPYHAAMFVVVWPFRTVAGLWSRKGSRNESRSSASGTARSGRSHGGKGNKSGSGSDRDRFRDRVPSRLSRRYSP</sequence>
<feature type="region of interest" description="Disordered" evidence="1">
    <location>
        <begin position="1"/>
        <end position="99"/>
    </location>
</feature>
<feature type="transmembrane region" description="Helical" evidence="2">
    <location>
        <begin position="277"/>
        <end position="299"/>
    </location>
</feature>
<organism evidence="3 4">
    <name type="scientific">Cytospora mali</name>
    <name type="common">Apple Valsa canker fungus</name>
    <name type="synonym">Valsa mali</name>
    <dbReference type="NCBI Taxonomy" id="578113"/>
    <lineage>
        <taxon>Eukaryota</taxon>
        <taxon>Fungi</taxon>
        <taxon>Dikarya</taxon>
        <taxon>Ascomycota</taxon>
        <taxon>Pezizomycotina</taxon>
        <taxon>Sordariomycetes</taxon>
        <taxon>Sordariomycetidae</taxon>
        <taxon>Diaporthales</taxon>
        <taxon>Cytosporaceae</taxon>
        <taxon>Cytospora</taxon>
    </lineage>
</organism>
<keyword evidence="2" id="KW-0812">Transmembrane</keyword>
<evidence type="ECO:0000256" key="1">
    <source>
        <dbReference type="SAM" id="MobiDB-lite"/>
    </source>
</evidence>
<feature type="compositionally biased region" description="Polar residues" evidence="1">
    <location>
        <begin position="259"/>
        <end position="268"/>
    </location>
</feature>
<dbReference type="Proteomes" id="UP000078559">
    <property type="component" value="Chromosome 1"/>
</dbReference>
<dbReference type="AlphaFoldDB" id="A0A194VMS1"/>
<accession>A0A194VMS1</accession>
<feature type="region of interest" description="Disordered" evidence="1">
    <location>
        <begin position="515"/>
        <end position="564"/>
    </location>
</feature>
<feature type="compositionally biased region" description="Pro residues" evidence="1">
    <location>
        <begin position="14"/>
        <end position="29"/>
    </location>
</feature>
<feature type="compositionally biased region" description="Basic and acidic residues" evidence="1">
    <location>
        <begin position="545"/>
        <end position="555"/>
    </location>
</feature>
<feature type="region of interest" description="Disordered" evidence="1">
    <location>
        <begin position="232"/>
        <end position="268"/>
    </location>
</feature>
<evidence type="ECO:0000256" key="2">
    <source>
        <dbReference type="SAM" id="Phobius"/>
    </source>
</evidence>
<dbReference type="PANTHER" id="PTHR42032:SF1">
    <property type="entry name" value="YALI0E30679P"/>
    <property type="match status" value="1"/>
</dbReference>
<dbReference type="PANTHER" id="PTHR42032">
    <property type="entry name" value="YALI0E30679P"/>
    <property type="match status" value="1"/>
</dbReference>
<gene>
    <name evidence="3" type="ORF">VM1G_00906</name>
</gene>
<proteinExistence type="predicted"/>
<feature type="region of interest" description="Disordered" evidence="1">
    <location>
        <begin position="208"/>
        <end position="227"/>
    </location>
</feature>
<dbReference type="OrthoDB" id="5422510at2759"/>
<dbReference type="EMBL" id="CM003098">
    <property type="protein sequence ID" value="KUI65481.1"/>
    <property type="molecule type" value="Genomic_DNA"/>
</dbReference>
<feature type="compositionally biased region" description="Low complexity" evidence="1">
    <location>
        <begin position="521"/>
        <end position="530"/>
    </location>
</feature>
<keyword evidence="4" id="KW-1185">Reference proteome</keyword>
<evidence type="ECO:0000313" key="3">
    <source>
        <dbReference type="EMBL" id="KUI65481.1"/>
    </source>
</evidence>
<keyword evidence="2" id="KW-0472">Membrane</keyword>
<evidence type="ECO:0000313" key="4">
    <source>
        <dbReference type="Proteomes" id="UP000078559"/>
    </source>
</evidence>
<keyword evidence="2" id="KW-1133">Transmembrane helix</keyword>
<reference evidence="3" key="1">
    <citation type="submission" date="2014-12" db="EMBL/GenBank/DDBJ databases">
        <title>Genome Sequence of Valsa Canker Pathogens Uncovers a Specific Adaption of Colonization on Woody Bark.</title>
        <authorList>
            <person name="Yin Z."/>
            <person name="Liu H."/>
            <person name="Gao X."/>
            <person name="Li Z."/>
            <person name="Song N."/>
            <person name="Ke X."/>
            <person name="Dai Q."/>
            <person name="Wu Y."/>
            <person name="Sun Y."/>
            <person name="Xu J.-R."/>
            <person name="Kang Z.K."/>
            <person name="Wang L."/>
            <person name="Huang L."/>
        </authorList>
    </citation>
    <scope>NUCLEOTIDE SEQUENCE [LARGE SCALE GENOMIC DNA]</scope>
    <source>
        <strain evidence="3">03-8</strain>
    </source>
</reference>
<protein>
    <submittedName>
        <fullName evidence="3">Uncharacterized protein</fullName>
    </submittedName>
</protein>
<feature type="transmembrane region" description="Helical" evidence="2">
    <location>
        <begin position="140"/>
        <end position="159"/>
    </location>
</feature>
<feature type="transmembrane region" description="Helical" evidence="2">
    <location>
        <begin position="165"/>
        <end position="183"/>
    </location>
</feature>
<name>A0A194VMS1_CYTMA</name>
<feature type="compositionally biased region" description="Low complexity" evidence="1">
    <location>
        <begin position="30"/>
        <end position="53"/>
    </location>
</feature>